<keyword evidence="1" id="KW-0808">Transferase</keyword>
<dbReference type="Proteomes" id="UP000323521">
    <property type="component" value="Chromosome"/>
</dbReference>
<dbReference type="GO" id="GO:0016301">
    <property type="term" value="F:kinase activity"/>
    <property type="evidence" value="ECO:0007669"/>
    <property type="project" value="UniProtKB-KW"/>
</dbReference>
<reference evidence="1 2" key="1">
    <citation type="submission" date="2016-10" db="EMBL/GenBank/DDBJ databases">
        <title>Complete Genome Sequence of Peptococcaceae strain DCMF.</title>
        <authorList>
            <person name="Edwards R.J."/>
            <person name="Holland S.I."/>
            <person name="Deshpande N.P."/>
            <person name="Wong Y.K."/>
            <person name="Ertan H."/>
            <person name="Manefield M."/>
            <person name="Russell T.L."/>
            <person name="Lee M.J."/>
        </authorList>
    </citation>
    <scope>NUCLEOTIDE SEQUENCE [LARGE SCALE GENOMIC DNA]</scope>
    <source>
        <strain evidence="1 2">DCMF</strain>
    </source>
</reference>
<dbReference type="KEGG" id="fwa:DCMF_02950"/>
<name>A0A3G1L0K1_FORW1</name>
<dbReference type="OrthoDB" id="2603324at2"/>
<evidence type="ECO:0000313" key="1">
    <source>
        <dbReference type="EMBL" id="ATW28316.1"/>
    </source>
</evidence>
<proteinExistence type="predicted"/>
<dbReference type="EMBL" id="CP017634">
    <property type="protein sequence ID" value="ATW28316.1"/>
    <property type="molecule type" value="Genomic_DNA"/>
</dbReference>
<protein>
    <submittedName>
        <fullName evidence="1">Acetylglutamate kinase</fullName>
    </submittedName>
</protein>
<keyword evidence="1" id="KW-0418">Kinase</keyword>
<evidence type="ECO:0000313" key="2">
    <source>
        <dbReference type="Proteomes" id="UP000323521"/>
    </source>
</evidence>
<organism evidence="1 2">
    <name type="scientific">Formimonas warabiya</name>
    <dbReference type="NCBI Taxonomy" id="1761012"/>
    <lineage>
        <taxon>Bacteria</taxon>
        <taxon>Bacillati</taxon>
        <taxon>Bacillota</taxon>
        <taxon>Clostridia</taxon>
        <taxon>Eubacteriales</taxon>
        <taxon>Peptococcaceae</taxon>
        <taxon>Candidatus Formimonas</taxon>
    </lineage>
</organism>
<gene>
    <name evidence="1" type="ORF">DCMF_02950</name>
</gene>
<sequence>MLWEQHDVWTRMTIMGIVENLPDVDLITQRLLRNPKDFEAALRPFYGKRAAAHFSDLLTAHLTIAAELVKASKAGDDRAAADAERRWYANADEIARFLGRINPYWSQEEWERMLHDHLGLVKAEAVALLTKNYAEGIAVYDRIEEQSLTMADVMAEGIVRQFPNMFR</sequence>
<accession>A0A3G1L0K1</accession>
<dbReference type="AlphaFoldDB" id="A0A3G1L0K1"/>
<keyword evidence="2" id="KW-1185">Reference proteome</keyword>